<keyword evidence="3" id="KW-1185">Reference proteome</keyword>
<sequence>MKVFVTGASGYIGGSVAKALLDAGYKVYGLVRNPDKMEALRELGIEPILGTLDDTATLTKYAKLSDAVIHTADSDHLVAVETFIAALRGSGKPFLHTSGSSVVGDDARGDTVSEQIFDEETPFVPMDIRENRVAINNLVRKAGIDSWVRGIVIVPSMIYGDALALPVESDQLPQIIRKSRELQAGVHVGKGVNRWSNVHIKDLVQLYILALEKAPSASYFFAENGEESYGDIAKSVSDALGFGGKTISWPADEAIAELGDWARFAIASNSRVRAAHARNLLGWAPKEESLLSWIKNNLRCSFSVSADCM</sequence>
<dbReference type="GO" id="GO:0005737">
    <property type="term" value="C:cytoplasm"/>
    <property type="evidence" value="ECO:0007669"/>
    <property type="project" value="TreeGrafter"/>
</dbReference>
<feature type="domain" description="NAD-dependent epimerase/dehydratase" evidence="1">
    <location>
        <begin position="3"/>
        <end position="213"/>
    </location>
</feature>
<evidence type="ECO:0000313" key="3">
    <source>
        <dbReference type="Proteomes" id="UP000600247"/>
    </source>
</evidence>
<dbReference type="Pfam" id="PF01370">
    <property type="entry name" value="Epimerase"/>
    <property type="match status" value="1"/>
</dbReference>
<dbReference type="RefSeq" id="WP_188889642.1">
    <property type="nucleotide sequence ID" value="NZ_BMHY01000004.1"/>
</dbReference>
<dbReference type="InterPro" id="IPR051783">
    <property type="entry name" value="NAD(P)-dependent_oxidoreduct"/>
</dbReference>
<evidence type="ECO:0000313" key="2">
    <source>
        <dbReference type="EMBL" id="GGG69906.1"/>
    </source>
</evidence>
<dbReference type="PANTHER" id="PTHR48079:SF6">
    <property type="entry name" value="NAD(P)-BINDING DOMAIN-CONTAINING PROTEIN-RELATED"/>
    <property type="match status" value="1"/>
</dbReference>
<dbReference type="EMBL" id="BMHY01000004">
    <property type="protein sequence ID" value="GGG69906.1"/>
    <property type="molecule type" value="Genomic_DNA"/>
</dbReference>
<organism evidence="2 3">
    <name type="scientific">Paenibacillus radicis</name>
    <name type="common">ex Gao et al. 2016</name>
    <dbReference type="NCBI Taxonomy" id="1737354"/>
    <lineage>
        <taxon>Bacteria</taxon>
        <taxon>Bacillati</taxon>
        <taxon>Bacillota</taxon>
        <taxon>Bacilli</taxon>
        <taxon>Bacillales</taxon>
        <taxon>Paenibacillaceae</taxon>
        <taxon>Paenibacillus</taxon>
    </lineage>
</organism>
<proteinExistence type="predicted"/>
<gene>
    <name evidence="2" type="ORF">GCM10010918_26420</name>
</gene>
<dbReference type="Proteomes" id="UP000600247">
    <property type="component" value="Unassembled WGS sequence"/>
</dbReference>
<dbReference type="InterPro" id="IPR036291">
    <property type="entry name" value="NAD(P)-bd_dom_sf"/>
</dbReference>
<dbReference type="PANTHER" id="PTHR48079">
    <property type="entry name" value="PROTEIN YEEZ"/>
    <property type="match status" value="1"/>
</dbReference>
<dbReference type="SUPFAM" id="SSF51735">
    <property type="entry name" value="NAD(P)-binding Rossmann-fold domains"/>
    <property type="match status" value="1"/>
</dbReference>
<dbReference type="GO" id="GO:0004029">
    <property type="term" value="F:aldehyde dehydrogenase (NAD+) activity"/>
    <property type="evidence" value="ECO:0007669"/>
    <property type="project" value="TreeGrafter"/>
</dbReference>
<evidence type="ECO:0000259" key="1">
    <source>
        <dbReference type="Pfam" id="PF01370"/>
    </source>
</evidence>
<name>A0A917H7S5_9BACL</name>
<protein>
    <recommendedName>
        <fullName evidence="1">NAD-dependent epimerase/dehydratase domain-containing protein</fullName>
    </recommendedName>
</protein>
<reference evidence="2 3" key="1">
    <citation type="journal article" date="2014" name="Int. J. Syst. Evol. Microbiol.">
        <title>Complete genome sequence of Corynebacterium casei LMG S-19264T (=DSM 44701T), isolated from a smear-ripened cheese.</title>
        <authorList>
            <consortium name="US DOE Joint Genome Institute (JGI-PGF)"/>
            <person name="Walter F."/>
            <person name="Albersmeier A."/>
            <person name="Kalinowski J."/>
            <person name="Ruckert C."/>
        </authorList>
    </citation>
    <scope>NUCLEOTIDE SEQUENCE [LARGE SCALE GENOMIC DNA]</scope>
    <source>
        <strain evidence="2 3">CGMCC 1.15286</strain>
    </source>
</reference>
<dbReference type="InterPro" id="IPR001509">
    <property type="entry name" value="Epimerase_deHydtase"/>
</dbReference>
<accession>A0A917H7S5</accession>
<dbReference type="AlphaFoldDB" id="A0A917H7S5"/>
<comment type="caution">
    <text evidence="2">The sequence shown here is derived from an EMBL/GenBank/DDBJ whole genome shotgun (WGS) entry which is preliminary data.</text>
</comment>
<dbReference type="Gene3D" id="3.40.50.720">
    <property type="entry name" value="NAD(P)-binding Rossmann-like Domain"/>
    <property type="match status" value="1"/>
</dbReference>